<dbReference type="PROSITE" id="PS50075">
    <property type="entry name" value="CARRIER"/>
    <property type="match status" value="2"/>
</dbReference>
<dbReference type="InterPro" id="IPR020845">
    <property type="entry name" value="AMP-binding_CS"/>
</dbReference>
<dbReference type="InterPro" id="IPR029058">
    <property type="entry name" value="AB_hydrolase_fold"/>
</dbReference>
<keyword evidence="3" id="KW-0597">Phosphoprotein</keyword>
<feature type="domain" description="Carrier" evidence="5">
    <location>
        <begin position="515"/>
        <end position="590"/>
    </location>
</feature>
<dbReference type="SUPFAM" id="SSF52777">
    <property type="entry name" value="CoA-dependent acyltransferases"/>
    <property type="match status" value="2"/>
</dbReference>
<evidence type="ECO:0000256" key="1">
    <source>
        <dbReference type="ARBA" id="ARBA00001957"/>
    </source>
</evidence>
<dbReference type="InterPro" id="IPR036736">
    <property type="entry name" value="ACP-like_sf"/>
</dbReference>
<feature type="compositionally biased region" description="Basic and acidic residues" evidence="4">
    <location>
        <begin position="1680"/>
        <end position="1692"/>
    </location>
</feature>
<dbReference type="CDD" id="cd19531">
    <property type="entry name" value="LCL_NRPS-like"/>
    <property type="match status" value="1"/>
</dbReference>
<dbReference type="InterPro" id="IPR000873">
    <property type="entry name" value="AMP-dep_synth/lig_dom"/>
</dbReference>
<gene>
    <name evidence="6" type="ORF">FHU36_004086</name>
</gene>
<dbReference type="Gene3D" id="3.40.50.12780">
    <property type="entry name" value="N-terminal domain of ligase-like"/>
    <property type="match status" value="2"/>
</dbReference>
<dbReference type="GO" id="GO:0005829">
    <property type="term" value="C:cytosol"/>
    <property type="evidence" value="ECO:0007669"/>
    <property type="project" value="TreeGrafter"/>
</dbReference>
<dbReference type="FunFam" id="3.40.50.12780:FF:000012">
    <property type="entry name" value="Non-ribosomal peptide synthetase"/>
    <property type="match status" value="1"/>
</dbReference>
<dbReference type="InterPro" id="IPR001242">
    <property type="entry name" value="Condensation_dom"/>
</dbReference>
<dbReference type="Gene3D" id="3.40.50.1820">
    <property type="entry name" value="alpha/beta hydrolase"/>
    <property type="match status" value="1"/>
</dbReference>
<dbReference type="Gene3D" id="3.30.559.10">
    <property type="entry name" value="Chloramphenicol acetyltransferase-like domain"/>
    <property type="match status" value="1"/>
</dbReference>
<keyword evidence="7" id="KW-1185">Reference proteome</keyword>
<dbReference type="GO" id="GO:0009366">
    <property type="term" value="C:enterobactin synthetase complex"/>
    <property type="evidence" value="ECO:0007669"/>
    <property type="project" value="TreeGrafter"/>
</dbReference>
<dbReference type="InterPro" id="IPR045851">
    <property type="entry name" value="AMP-bd_C_sf"/>
</dbReference>
<dbReference type="InterPro" id="IPR010071">
    <property type="entry name" value="AA_adenyl_dom"/>
</dbReference>
<evidence type="ECO:0000313" key="7">
    <source>
        <dbReference type="Proteomes" id="UP000583800"/>
    </source>
</evidence>
<evidence type="ECO:0000256" key="4">
    <source>
        <dbReference type="SAM" id="MobiDB-lite"/>
    </source>
</evidence>
<feature type="region of interest" description="Disordered" evidence="4">
    <location>
        <begin position="123"/>
        <end position="154"/>
    </location>
</feature>
<reference evidence="6 7" key="1">
    <citation type="submission" date="2020-08" db="EMBL/GenBank/DDBJ databases">
        <title>Sequencing the genomes of 1000 actinobacteria strains.</title>
        <authorList>
            <person name="Klenk H.-P."/>
        </authorList>
    </citation>
    <scope>NUCLEOTIDE SEQUENCE [LARGE SCALE GENOMIC DNA]</scope>
    <source>
        <strain evidence="6 7">DSM 45913</strain>
    </source>
</reference>
<accession>A0A7X0F0C1</accession>
<dbReference type="Pfam" id="PF00550">
    <property type="entry name" value="PP-binding"/>
    <property type="match status" value="2"/>
</dbReference>
<dbReference type="Proteomes" id="UP000583800">
    <property type="component" value="Unassembled WGS sequence"/>
</dbReference>
<feature type="region of interest" description="Disordered" evidence="4">
    <location>
        <begin position="496"/>
        <end position="521"/>
    </location>
</feature>
<dbReference type="InterPro" id="IPR023213">
    <property type="entry name" value="CAT-like_dom_sf"/>
</dbReference>
<dbReference type="CDD" id="cd05930">
    <property type="entry name" value="A_NRPS"/>
    <property type="match status" value="1"/>
</dbReference>
<dbReference type="GO" id="GO:0008610">
    <property type="term" value="P:lipid biosynthetic process"/>
    <property type="evidence" value="ECO:0007669"/>
    <property type="project" value="UniProtKB-ARBA"/>
</dbReference>
<dbReference type="GO" id="GO:0043041">
    <property type="term" value="P:amino acid activation for nonribosomal peptide biosynthetic process"/>
    <property type="evidence" value="ECO:0007669"/>
    <property type="project" value="TreeGrafter"/>
</dbReference>
<sequence>MTTVTAATTGPLLHDLIIAQAHRTPDATAVRQWEHTLTYRELTTAAGALAHRLRQAGAAPETRIGVCARRTPDLIVSVLGILMSGAAYVPLDPSHPRGRLATIIDDARITTVVTDTTGDDLLAGLPVRSLPPRPPAQDGRSDDPPPPTRPGNAAYTLYTSGSTGRPKGVTVSHAAVVAFVTMAGEVFDLDAGCRSIGFAALGFDVSVLDIFAPLARGGSVAFIGDDDRVDPARLQDFLEHHHVTWGTIPPALLPLLDPARLPTLRDLLTAGEPAGPEQVARWTRPGPRRFHNWYGPTETTVCVVGTELDGTWDRPLPIGHALPGCTARILDEDLRPCPPGTPGELCIGGPQLARGYLDRPGLTAERFVPDPCGEPGARLYRTGDQVVLDADGRIGFLGRLDRQVKIQGQRVEIGEVEAVLRTHPAIRQAVADVATGPSGLKELTAYLTPEDAPVLDGIRDHCRDNLPPYMIPTRVVRLPVLPMTVAGKVDLAALRRQAPPTPPGPPAGGEPAGGPPRTPTERAVAAAWARAFATAEPGRDDDFFAAGGHSLLAMRLTALLGAALRRRVAVEDVLTGRTVAGIARRAADRPAVHDEPPAVAPAALSPIQRRMWFVERLAPGTPAHNIAMAQRLTGPLDLPALRAALSAVAERHEALRWRVPQDGGVPAVTVAPPADVPLPVEDITAAQLADRLHQEARLPVDLAGGPLWRARLLRLADDEHVLAVTAHHIVFDGWSQNVLYRDISAAYRRERLQALPASAGGYTAWLAGRETSADLDWWAAGLKDAPTVLDLPRDHPRPPVQTFDGAAVTAEADAALSDAVKRLAARLGATPYTVMLTAFAQVLARLTGRRDLIVGTPVADRRHPALEPLAGCLVHVLPVRLRVEDDAGFDAHVARCQDTLSGALAHLDVRLERLVDRLALGRDLSRNPLVQVLFNMYDFAEPRLDLPGVSAEPLPPGLPGSLFDLTLYVAERDGRYLLQAVYNPRLYRRERVEALLAGYLHLLSGLVTAPGLPVGQASLRPPAADTAADATEDTTVDDTAGGAVLPGGDGPGLVESFLRRTAAHPDRLAVTGQGGDLSYAGLAALATATCATVTAALRRICGPGGQAEPGGSPAGGTPAGEETAGRTPRQTAERTPQPDPQQDPQSAPQPDPRQATVAVLAARQSELPALLLGVLASGARWAVLDAAHPPARLAAQARAAQARALITCPGLTPPPELDWLPQLPITAETADTPFPAAPPEQRGYLAFTSGTTGDPKPVLAAEHPLARFLHWYPHAHHLTGDDRFALLAGLAHDPLLRDAFTPLTLGALLCVPDQDTVRDPARLAGWLRRQRITVAHLTPQLATLIAAAGQTLPDLRLVLFGGDRLTHADAAAFGRIAPGARLVNTYGTTETPQVQAAHPITAPDPGSGDPLPAGAGVDGAELLILTPAGHLAAVGELGEIVIRSRRLARGYLDQHLTRQRFTTETDGTGRYRTGDLGRYDPDGHTVLAGRTDTQVKIRGYRVELGEIEHALLAHPGVRAAAAITAGPATSSTAGGAGGPIIRAYAVPSGPAVQPGELHRHLRATLPDHAQPTDLILLPALPLTPNGKIDRAALPTPPPRTATGGGDHEPATGTERLLAGIWREILGLPRISATANFFEIGGHSLATAQVQARLATTLGHDVPIVDLFRFPTIRTLAAHLDGERRPAGSERAARRIAARRARPTTHRPNQARRESKE</sequence>
<dbReference type="InterPro" id="IPR020806">
    <property type="entry name" value="PKS_PP-bd"/>
</dbReference>
<feature type="compositionally biased region" description="Gly residues" evidence="4">
    <location>
        <begin position="1104"/>
        <end position="1118"/>
    </location>
</feature>
<dbReference type="SMART" id="SM00823">
    <property type="entry name" value="PKS_PP"/>
    <property type="match status" value="2"/>
</dbReference>
<dbReference type="InterPro" id="IPR042099">
    <property type="entry name" value="ANL_N_sf"/>
</dbReference>
<dbReference type="GO" id="GO:0031177">
    <property type="term" value="F:phosphopantetheine binding"/>
    <property type="evidence" value="ECO:0007669"/>
    <property type="project" value="InterPro"/>
</dbReference>
<evidence type="ECO:0000259" key="5">
    <source>
        <dbReference type="PROSITE" id="PS50075"/>
    </source>
</evidence>
<dbReference type="RefSeq" id="WP_312891704.1">
    <property type="nucleotide sequence ID" value="NZ_JACHJB010000002.1"/>
</dbReference>
<proteinExistence type="predicted"/>
<dbReference type="InterPro" id="IPR009081">
    <property type="entry name" value="PP-bd_ACP"/>
</dbReference>
<feature type="region of interest" description="Disordered" evidence="4">
    <location>
        <begin position="1680"/>
        <end position="1716"/>
    </location>
</feature>
<dbReference type="Pfam" id="PF00501">
    <property type="entry name" value="AMP-binding"/>
    <property type="match status" value="2"/>
</dbReference>
<name>A0A7X0F0C1_9ACTN</name>
<dbReference type="PROSITE" id="PS00455">
    <property type="entry name" value="AMP_BINDING"/>
    <property type="match status" value="1"/>
</dbReference>
<dbReference type="GO" id="GO:0009239">
    <property type="term" value="P:enterobactin biosynthetic process"/>
    <property type="evidence" value="ECO:0007669"/>
    <property type="project" value="TreeGrafter"/>
</dbReference>
<evidence type="ECO:0000256" key="2">
    <source>
        <dbReference type="ARBA" id="ARBA00022450"/>
    </source>
</evidence>
<feature type="compositionally biased region" description="Pro residues" evidence="4">
    <location>
        <begin position="1137"/>
        <end position="1151"/>
    </location>
</feature>
<dbReference type="NCBIfam" id="TIGR01733">
    <property type="entry name" value="AA-adenyl-dom"/>
    <property type="match status" value="1"/>
</dbReference>
<comment type="cofactor">
    <cofactor evidence="1">
        <name>pantetheine 4'-phosphate</name>
        <dbReference type="ChEBI" id="CHEBI:47942"/>
    </cofactor>
</comment>
<protein>
    <submittedName>
        <fullName evidence="6">Amino acid adenylation domain-containing protein</fullName>
    </submittedName>
</protein>
<feature type="compositionally biased region" description="Pro residues" evidence="4">
    <location>
        <begin position="499"/>
        <end position="518"/>
    </location>
</feature>
<dbReference type="InterPro" id="IPR025110">
    <property type="entry name" value="AMP-bd_C"/>
</dbReference>
<comment type="caution">
    <text evidence="6">The sequence shown here is derived from an EMBL/GenBank/DDBJ whole genome shotgun (WGS) entry which is preliminary data.</text>
</comment>
<dbReference type="SUPFAM" id="SSF56801">
    <property type="entry name" value="Acetyl-CoA synthetase-like"/>
    <property type="match status" value="2"/>
</dbReference>
<evidence type="ECO:0000313" key="6">
    <source>
        <dbReference type="EMBL" id="MBB6347541.1"/>
    </source>
</evidence>
<evidence type="ECO:0000256" key="3">
    <source>
        <dbReference type="ARBA" id="ARBA00022553"/>
    </source>
</evidence>
<dbReference type="GO" id="GO:0047527">
    <property type="term" value="F:2,3-dihydroxybenzoate-serine ligase activity"/>
    <property type="evidence" value="ECO:0007669"/>
    <property type="project" value="TreeGrafter"/>
</dbReference>
<keyword evidence="2" id="KW-0596">Phosphopantetheine</keyword>
<dbReference type="PROSITE" id="PS00012">
    <property type="entry name" value="PHOSPHOPANTETHEINE"/>
    <property type="match status" value="1"/>
</dbReference>
<dbReference type="EMBL" id="JACHJB010000002">
    <property type="protein sequence ID" value="MBB6347541.1"/>
    <property type="molecule type" value="Genomic_DNA"/>
</dbReference>
<dbReference type="PANTHER" id="PTHR45527">
    <property type="entry name" value="NONRIBOSOMAL PEPTIDE SYNTHETASE"/>
    <property type="match status" value="1"/>
</dbReference>
<feature type="region of interest" description="Disordered" evidence="4">
    <location>
        <begin position="1018"/>
        <end position="1052"/>
    </location>
</feature>
<dbReference type="Pfam" id="PF13193">
    <property type="entry name" value="AMP-binding_C"/>
    <property type="match status" value="2"/>
</dbReference>
<organism evidence="6 7">
    <name type="scientific">Nonomuraea muscovyensis</name>
    <dbReference type="NCBI Taxonomy" id="1124761"/>
    <lineage>
        <taxon>Bacteria</taxon>
        <taxon>Bacillati</taxon>
        <taxon>Actinomycetota</taxon>
        <taxon>Actinomycetes</taxon>
        <taxon>Streptosporangiales</taxon>
        <taxon>Streptosporangiaceae</taxon>
        <taxon>Nonomuraea</taxon>
    </lineage>
</organism>
<dbReference type="SUPFAM" id="SSF47336">
    <property type="entry name" value="ACP-like"/>
    <property type="match status" value="2"/>
</dbReference>
<dbReference type="Gene3D" id="3.30.300.30">
    <property type="match status" value="2"/>
</dbReference>
<feature type="domain" description="Carrier" evidence="5">
    <location>
        <begin position="1608"/>
        <end position="1683"/>
    </location>
</feature>
<dbReference type="Pfam" id="PF00668">
    <property type="entry name" value="Condensation"/>
    <property type="match status" value="1"/>
</dbReference>
<dbReference type="InterPro" id="IPR006162">
    <property type="entry name" value="Ppantetheine_attach_site"/>
</dbReference>
<feature type="compositionally biased region" description="Basic residues" evidence="4">
    <location>
        <begin position="1693"/>
        <end position="1704"/>
    </location>
</feature>
<dbReference type="Gene3D" id="3.30.559.30">
    <property type="entry name" value="Nonribosomal peptide synthetase, condensation domain"/>
    <property type="match status" value="1"/>
</dbReference>
<dbReference type="PANTHER" id="PTHR45527:SF1">
    <property type="entry name" value="FATTY ACID SYNTHASE"/>
    <property type="match status" value="1"/>
</dbReference>
<feature type="region of interest" description="Disordered" evidence="4">
    <location>
        <begin position="1104"/>
        <end position="1156"/>
    </location>
</feature>
<dbReference type="Gene3D" id="1.10.1200.10">
    <property type="entry name" value="ACP-like"/>
    <property type="match status" value="1"/>
</dbReference>